<dbReference type="EMBL" id="GL377577">
    <property type="protein sequence ID" value="EFJ29624.1"/>
    <property type="molecule type" value="Genomic_DNA"/>
</dbReference>
<dbReference type="Proteomes" id="UP000001514">
    <property type="component" value="Unassembled WGS sequence"/>
</dbReference>
<accession>D8REA0</accession>
<dbReference type="eggNOG" id="ENOG502QSDI">
    <property type="taxonomic scope" value="Eukaryota"/>
</dbReference>
<organism evidence="5">
    <name type="scientific">Selaginella moellendorffii</name>
    <name type="common">Spikemoss</name>
    <dbReference type="NCBI Taxonomy" id="88036"/>
    <lineage>
        <taxon>Eukaryota</taxon>
        <taxon>Viridiplantae</taxon>
        <taxon>Streptophyta</taxon>
        <taxon>Embryophyta</taxon>
        <taxon>Tracheophyta</taxon>
        <taxon>Lycopodiopsida</taxon>
        <taxon>Selaginellales</taxon>
        <taxon>Selaginellaceae</taxon>
        <taxon>Selaginella</taxon>
    </lineage>
</organism>
<dbReference type="InterPro" id="IPR051147">
    <property type="entry name" value="CFAP_domain-containing"/>
</dbReference>
<dbReference type="PANTHER" id="PTHR21683:SF3">
    <property type="entry name" value="CILIA AND FLAGELLA ASSOCIATED PROTEIN 100"/>
    <property type="match status" value="1"/>
</dbReference>
<dbReference type="HOGENOM" id="CLU_026271_0_0_1"/>
<dbReference type="InParanoid" id="D8REA0"/>
<dbReference type="AlphaFoldDB" id="D8REA0"/>
<dbReference type="InterPro" id="IPR025252">
    <property type="entry name" value="DUF4200"/>
</dbReference>
<proteinExistence type="predicted"/>
<keyword evidence="5" id="KW-1185">Reference proteome</keyword>
<reference evidence="4 5" key="1">
    <citation type="journal article" date="2011" name="Science">
        <title>The Selaginella genome identifies genetic changes associated with the evolution of vascular plants.</title>
        <authorList>
            <person name="Banks J.A."/>
            <person name="Nishiyama T."/>
            <person name="Hasebe M."/>
            <person name="Bowman J.L."/>
            <person name="Gribskov M."/>
            <person name="dePamphilis C."/>
            <person name="Albert V.A."/>
            <person name="Aono N."/>
            <person name="Aoyama T."/>
            <person name="Ambrose B.A."/>
            <person name="Ashton N.W."/>
            <person name="Axtell M.J."/>
            <person name="Barker E."/>
            <person name="Barker M.S."/>
            <person name="Bennetzen J.L."/>
            <person name="Bonawitz N.D."/>
            <person name="Chapple C."/>
            <person name="Cheng C."/>
            <person name="Correa L.G."/>
            <person name="Dacre M."/>
            <person name="DeBarry J."/>
            <person name="Dreyer I."/>
            <person name="Elias M."/>
            <person name="Engstrom E.M."/>
            <person name="Estelle M."/>
            <person name="Feng L."/>
            <person name="Finet C."/>
            <person name="Floyd S.K."/>
            <person name="Frommer W.B."/>
            <person name="Fujita T."/>
            <person name="Gramzow L."/>
            <person name="Gutensohn M."/>
            <person name="Harholt J."/>
            <person name="Hattori M."/>
            <person name="Heyl A."/>
            <person name="Hirai T."/>
            <person name="Hiwatashi Y."/>
            <person name="Ishikawa M."/>
            <person name="Iwata M."/>
            <person name="Karol K.G."/>
            <person name="Koehler B."/>
            <person name="Kolukisaoglu U."/>
            <person name="Kubo M."/>
            <person name="Kurata T."/>
            <person name="Lalonde S."/>
            <person name="Li K."/>
            <person name="Li Y."/>
            <person name="Litt A."/>
            <person name="Lyons E."/>
            <person name="Manning G."/>
            <person name="Maruyama T."/>
            <person name="Michael T.P."/>
            <person name="Mikami K."/>
            <person name="Miyazaki S."/>
            <person name="Morinaga S."/>
            <person name="Murata T."/>
            <person name="Mueller-Roeber B."/>
            <person name="Nelson D.R."/>
            <person name="Obara M."/>
            <person name="Oguri Y."/>
            <person name="Olmstead R.G."/>
            <person name="Onodera N."/>
            <person name="Petersen B.L."/>
            <person name="Pils B."/>
            <person name="Prigge M."/>
            <person name="Rensing S.A."/>
            <person name="Riano-Pachon D.M."/>
            <person name="Roberts A.W."/>
            <person name="Sato Y."/>
            <person name="Scheller H.V."/>
            <person name="Schulz B."/>
            <person name="Schulz C."/>
            <person name="Shakirov E.V."/>
            <person name="Shibagaki N."/>
            <person name="Shinohara N."/>
            <person name="Shippen D.E."/>
            <person name="Soerensen I."/>
            <person name="Sotooka R."/>
            <person name="Sugimoto N."/>
            <person name="Sugita M."/>
            <person name="Sumikawa N."/>
            <person name="Tanurdzic M."/>
            <person name="Theissen G."/>
            <person name="Ulvskov P."/>
            <person name="Wakazuki S."/>
            <person name="Weng J.K."/>
            <person name="Willats W.W."/>
            <person name="Wipf D."/>
            <person name="Wolf P.G."/>
            <person name="Yang L."/>
            <person name="Zimmer A.D."/>
            <person name="Zhu Q."/>
            <person name="Mitros T."/>
            <person name="Hellsten U."/>
            <person name="Loque D."/>
            <person name="Otillar R."/>
            <person name="Salamov A."/>
            <person name="Schmutz J."/>
            <person name="Shapiro H."/>
            <person name="Lindquist E."/>
            <person name="Lucas S."/>
            <person name="Rokhsar D."/>
            <person name="Grigoriev I.V."/>
        </authorList>
    </citation>
    <scope>NUCLEOTIDE SEQUENCE [LARGE SCALE GENOMIC DNA]</scope>
</reference>
<evidence type="ECO:0000313" key="4">
    <source>
        <dbReference type="EMBL" id="EFJ29624.1"/>
    </source>
</evidence>
<evidence type="ECO:0000259" key="3">
    <source>
        <dbReference type="Pfam" id="PF13863"/>
    </source>
</evidence>
<dbReference type="GO" id="GO:0005856">
    <property type="term" value="C:cytoskeleton"/>
    <property type="evidence" value="ECO:0007669"/>
    <property type="project" value="UniProtKB-ARBA"/>
</dbReference>
<dbReference type="Pfam" id="PF13863">
    <property type="entry name" value="DUF4200"/>
    <property type="match status" value="1"/>
</dbReference>
<feature type="domain" description="DUF4200" evidence="3">
    <location>
        <begin position="29"/>
        <end position="137"/>
    </location>
</feature>
<dbReference type="OMA" id="FERECAD"/>
<evidence type="ECO:0000313" key="5">
    <source>
        <dbReference type="Proteomes" id="UP000001514"/>
    </source>
</evidence>
<dbReference type="KEGG" id="smo:SELMODRAFT_410288"/>
<protein>
    <recommendedName>
        <fullName evidence="3">DUF4200 domain-containing protein</fullName>
    </recommendedName>
</protein>
<name>D8REA0_SELML</name>
<sequence length="357" mass="41871">MVEIDLHIAKEMEKLKVVTVLPVEHYHKNKMSLDTKRTEIRKLEDKIFQREEALRKSENMLAEDSIEFDTFLKNNDEKVQEALKRAEYQTKLKQDKVAEAARLQATTAHLKRDLSKYQDQLEDCKKYKDFLVGVTPKEWLIDIQDKPIAPSDTPEERMYFQRPGQLLEAFNNLEVKNLTLMQDCQDSEKALEDLRNKLRETRDANDSKITNLRTQLENLTASLKAEDELHAGLHDKIKVIMVDRKSEYTSEEIAEKSRLEENVLQLEGAPNDLIEQTEKVREKERRLHVRFARLEKARLEQERRALKSLERSQAPVHKRTGKPIMFRSVLVKNRKEKATASENDEENALEGFLERAY</sequence>
<keyword evidence="1 2" id="KW-0175">Coiled coil</keyword>
<evidence type="ECO:0000256" key="1">
    <source>
        <dbReference type="ARBA" id="ARBA00023054"/>
    </source>
</evidence>
<dbReference type="STRING" id="88036.D8REA0"/>
<dbReference type="Gramene" id="EFJ29624">
    <property type="protein sequence ID" value="EFJ29624"/>
    <property type="gene ID" value="SELMODRAFT_410288"/>
</dbReference>
<gene>
    <name evidence="4" type="ORF">SELMODRAFT_410288</name>
</gene>
<dbReference type="PANTHER" id="PTHR21683">
    <property type="entry name" value="COILED-COIL DOMAIN-CONTAINING PROTEIN 42 LIKE-2-LIKE-RELATED"/>
    <property type="match status" value="1"/>
</dbReference>
<evidence type="ECO:0000256" key="2">
    <source>
        <dbReference type="SAM" id="Coils"/>
    </source>
</evidence>
<feature type="coiled-coil region" evidence="2">
    <location>
        <begin position="177"/>
        <end position="229"/>
    </location>
</feature>